<keyword evidence="7" id="KW-0813">Transport</keyword>
<dbReference type="InterPro" id="IPR003400">
    <property type="entry name" value="ExbD"/>
</dbReference>
<evidence type="ECO:0000256" key="5">
    <source>
        <dbReference type="ARBA" id="ARBA00022989"/>
    </source>
</evidence>
<feature type="transmembrane region" description="Helical" evidence="8">
    <location>
        <begin position="12"/>
        <end position="37"/>
    </location>
</feature>
<dbReference type="Pfam" id="PF02472">
    <property type="entry name" value="ExbD"/>
    <property type="match status" value="1"/>
</dbReference>
<dbReference type="Proteomes" id="UP001559623">
    <property type="component" value="Unassembled WGS sequence"/>
</dbReference>
<evidence type="ECO:0000256" key="6">
    <source>
        <dbReference type="ARBA" id="ARBA00023136"/>
    </source>
</evidence>
<dbReference type="Gene3D" id="3.30.420.270">
    <property type="match status" value="1"/>
</dbReference>
<name>A0ABV3X3A4_9FIRM</name>
<keyword evidence="4 7" id="KW-0812">Transmembrane</keyword>
<evidence type="ECO:0000313" key="10">
    <source>
        <dbReference type="Proteomes" id="UP001559623"/>
    </source>
</evidence>
<keyword evidence="3" id="KW-1003">Cell membrane</keyword>
<keyword evidence="7" id="KW-0653">Protein transport</keyword>
<dbReference type="EMBL" id="JARVLH010000002">
    <property type="protein sequence ID" value="MEX5284676.1"/>
    <property type="molecule type" value="Genomic_DNA"/>
</dbReference>
<evidence type="ECO:0000256" key="2">
    <source>
        <dbReference type="ARBA" id="ARBA00005811"/>
    </source>
</evidence>
<keyword evidence="6 8" id="KW-0472">Membrane</keyword>
<dbReference type="PANTHER" id="PTHR30558:SF3">
    <property type="entry name" value="BIOPOLYMER TRANSPORT PROTEIN EXBD-RELATED"/>
    <property type="match status" value="1"/>
</dbReference>
<evidence type="ECO:0000256" key="3">
    <source>
        <dbReference type="ARBA" id="ARBA00022475"/>
    </source>
</evidence>
<comment type="caution">
    <text evidence="9">The sequence shown here is derived from an EMBL/GenBank/DDBJ whole genome shotgun (WGS) entry which is preliminary data.</text>
</comment>
<keyword evidence="10" id="KW-1185">Reference proteome</keyword>
<proteinExistence type="inferred from homology"/>
<dbReference type="RefSeq" id="WP_368846406.1">
    <property type="nucleotide sequence ID" value="NZ_CP194411.1"/>
</dbReference>
<evidence type="ECO:0000256" key="4">
    <source>
        <dbReference type="ARBA" id="ARBA00022692"/>
    </source>
</evidence>
<keyword evidence="5 8" id="KW-1133">Transmembrane helix</keyword>
<evidence type="ECO:0000256" key="7">
    <source>
        <dbReference type="RuleBase" id="RU003879"/>
    </source>
</evidence>
<dbReference type="PANTHER" id="PTHR30558">
    <property type="entry name" value="EXBD MEMBRANE COMPONENT OF PMF-DRIVEN MACROMOLECULE IMPORT SYSTEM"/>
    <property type="match status" value="1"/>
</dbReference>
<evidence type="ECO:0000256" key="1">
    <source>
        <dbReference type="ARBA" id="ARBA00004162"/>
    </source>
</evidence>
<sequence length="138" mass="15398">MRRDFRLTKEPLVMIIPMIDIMLFLLVFFMISTIYMVQTNTIQVALPQAAASKMETRPNIVPITVTDKGDVLYDKDELPNEDIAGKIKESLAADADTVFVLRGDKKADYESVVLVLDILKRSGARHVSIATEAATGRQ</sequence>
<gene>
    <name evidence="9" type="ORF">QCO44_03340</name>
</gene>
<evidence type="ECO:0000313" key="9">
    <source>
        <dbReference type="EMBL" id="MEX5284676.1"/>
    </source>
</evidence>
<evidence type="ECO:0000256" key="8">
    <source>
        <dbReference type="SAM" id="Phobius"/>
    </source>
</evidence>
<protein>
    <submittedName>
        <fullName evidence="9">Biopolymer transporter ExbD</fullName>
    </submittedName>
</protein>
<comment type="subcellular location">
    <subcellularLocation>
        <location evidence="1">Cell membrane</location>
        <topology evidence="1">Single-pass membrane protein</topology>
    </subcellularLocation>
    <subcellularLocation>
        <location evidence="7">Cell membrane</location>
        <topology evidence="7">Single-pass type II membrane protein</topology>
    </subcellularLocation>
</comment>
<comment type="similarity">
    <text evidence="2 7">Belongs to the ExbD/TolR family.</text>
</comment>
<reference evidence="9 10" key="1">
    <citation type="submission" date="2023-04" db="EMBL/GenBank/DDBJ databases">
        <title>Genome Sequence of Selenomonas sputigena ATCC 33150.</title>
        <authorList>
            <person name="Miller D.P."/>
            <person name="Anvari S."/>
            <person name="Polson S.W."/>
            <person name="Macdonald M."/>
            <person name="Mcdowell J.V."/>
        </authorList>
    </citation>
    <scope>NUCLEOTIDE SEQUENCE [LARGE SCALE GENOMIC DNA]</scope>
    <source>
        <strain evidence="9 10">ATCC 33150</strain>
    </source>
</reference>
<accession>A0ABV3X3A4</accession>
<organism evidence="9 10">
    <name type="scientific">Selenomonas sputigena</name>
    <dbReference type="NCBI Taxonomy" id="69823"/>
    <lineage>
        <taxon>Bacteria</taxon>
        <taxon>Bacillati</taxon>
        <taxon>Bacillota</taxon>
        <taxon>Negativicutes</taxon>
        <taxon>Selenomonadales</taxon>
        <taxon>Selenomonadaceae</taxon>
        <taxon>Selenomonas</taxon>
    </lineage>
</organism>